<organism evidence="2 3">
    <name type="scientific">Mucilaginibacter straminoryzae</name>
    <dbReference type="NCBI Taxonomy" id="2932774"/>
    <lineage>
        <taxon>Bacteria</taxon>
        <taxon>Pseudomonadati</taxon>
        <taxon>Bacteroidota</taxon>
        <taxon>Sphingobacteriia</taxon>
        <taxon>Sphingobacteriales</taxon>
        <taxon>Sphingobacteriaceae</taxon>
        <taxon>Mucilaginibacter</taxon>
    </lineage>
</organism>
<dbReference type="InterPro" id="IPR013783">
    <property type="entry name" value="Ig-like_fold"/>
</dbReference>
<reference evidence="2" key="1">
    <citation type="submission" date="2022-04" db="EMBL/GenBank/DDBJ databases">
        <title>Mucilaginibacter sp. RS28 isolated from freshwater.</title>
        <authorList>
            <person name="Ko S.-R."/>
        </authorList>
    </citation>
    <scope>NUCLEOTIDE SEQUENCE</scope>
    <source>
        <strain evidence="2">RS28</strain>
    </source>
</reference>
<feature type="domain" description="PKD" evidence="1">
    <location>
        <begin position="66"/>
        <end position="112"/>
    </location>
</feature>
<comment type="caution">
    <text evidence="2">The sequence shown here is derived from an EMBL/GenBank/DDBJ whole genome shotgun (WGS) entry which is preliminary data.</text>
</comment>
<dbReference type="SUPFAM" id="SSF49299">
    <property type="entry name" value="PKD domain"/>
    <property type="match status" value="1"/>
</dbReference>
<evidence type="ECO:0000313" key="3">
    <source>
        <dbReference type="Proteomes" id="UP001139450"/>
    </source>
</evidence>
<dbReference type="PROSITE" id="PS50093">
    <property type="entry name" value="PKD"/>
    <property type="match status" value="1"/>
</dbReference>
<dbReference type="RefSeq" id="WP_245133171.1">
    <property type="nucleotide sequence ID" value="NZ_JALJEJ010000016.1"/>
</dbReference>
<dbReference type="InterPro" id="IPR000601">
    <property type="entry name" value="PKD_dom"/>
</dbReference>
<dbReference type="Gene3D" id="2.60.40.10">
    <property type="entry name" value="Immunoglobulins"/>
    <property type="match status" value="1"/>
</dbReference>
<accession>A0A9X1X6F4</accession>
<protein>
    <recommendedName>
        <fullName evidence="1">PKD domain-containing protein</fullName>
    </recommendedName>
</protein>
<dbReference type="AlphaFoldDB" id="A0A9X1X6F4"/>
<name>A0A9X1X6F4_9SPHI</name>
<sequence>MKNKFINAITGMVVLAGIYMGCKPEKYSDGGLASPDLQASFTVAQVPNKANYYILKADTKGVLAVKWDTGDGAAIGKPVDTVFFPDAGKYDISLTAIGKGGISKTSTQTLNVPASDPAAGNLVQGANMDAADDAKWNHITMSNGVTFAIENGKMVAKGGNNGHAGIWQAINVVGGRTYKVDMNVSGSGATDTWFEVYVGTKQPVNGQDYSDGGARIALNTWAGCGKNAFNGKLSAISCAGSGNTIKFDNTGTVYLLIKSGGANLGLTGIGFNKVTFRGIN</sequence>
<dbReference type="EMBL" id="JALJEJ010000016">
    <property type="protein sequence ID" value="MCJ8212007.1"/>
    <property type="molecule type" value="Genomic_DNA"/>
</dbReference>
<keyword evidence="3" id="KW-1185">Reference proteome</keyword>
<dbReference type="Proteomes" id="UP001139450">
    <property type="component" value="Unassembled WGS sequence"/>
</dbReference>
<dbReference type="CDD" id="cd00146">
    <property type="entry name" value="PKD"/>
    <property type="match status" value="1"/>
</dbReference>
<gene>
    <name evidence="2" type="ORF">MUY27_19980</name>
</gene>
<evidence type="ECO:0000259" key="1">
    <source>
        <dbReference type="PROSITE" id="PS50093"/>
    </source>
</evidence>
<evidence type="ECO:0000313" key="2">
    <source>
        <dbReference type="EMBL" id="MCJ8212007.1"/>
    </source>
</evidence>
<dbReference type="InterPro" id="IPR035986">
    <property type="entry name" value="PKD_dom_sf"/>
</dbReference>
<proteinExistence type="predicted"/>